<name>A0A9N9D0E5_9GLOM</name>
<gene>
    <name evidence="3" type="ORF">FCALED_LOCUS9535</name>
</gene>
<feature type="non-terminal residue" evidence="3">
    <location>
        <position position="1"/>
    </location>
</feature>
<dbReference type="OrthoDB" id="442863at2759"/>
<evidence type="ECO:0000313" key="4">
    <source>
        <dbReference type="Proteomes" id="UP000789570"/>
    </source>
</evidence>
<reference evidence="3" key="1">
    <citation type="submission" date="2021-06" db="EMBL/GenBank/DDBJ databases">
        <authorList>
            <person name="Kallberg Y."/>
            <person name="Tangrot J."/>
            <person name="Rosling A."/>
        </authorList>
    </citation>
    <scope>NUCLEOTIDE SEQUENCE</scope>
    <source>
        <strain evidence="3">UK204</strain>
    </source>
</reference>
<dbReference type="SUPFAM" id="SSF103025">
    <property type="entry name" value="Folate-binding domain"/>
    <property type="match status" value="1"/>
</dbReference>
<dbReference type="PANTHER" id="PTHR22731">
    <property type="entry name" value="RIBONUCLEASES P/MRP PROTEIN SUBUNIT POP1"/>
    <property type="match status" value="1"/>
</dbReference>
<dbReference type="EMBL" id="CAJVPQ010003197">
    <property type="protein sequence ID" value="CAG8620647.1"/>
    <property type="molecule type" value="Genomic_DNA"/>
</dbReference>
<evidence type="ECO:0000313" key="3">
    <source>
        <dbReference type="EMBL" id="CAG8620647.1"/>
    </source>
</evidence>
<evidence type="ECO:0000259" key="2">
    <source>
        <dbReference type="Pfam" id="PF22770"/>
    </source>
</evidence>
<dbReference type="PANTHER" id="PTHR22731:SF3">
    <property type="entry name" value="RIBONUCLEASES P_MRP PROTEIN SUBUNIT POP1"/>
    <property type="match status" value="1"/>
</dbReference>
<dbReference type="GO" id="GO:0005655">
    <property type="term" value="C:nucleolar ribonuclease P complex"/>
    <property type="evidence" value="ECO:0007669"/>
    <property type="project" value="InterPro"/>
</dbReference>
<evidence type="ECO:0000259" key="1">
    <source>
        <dbReference type="Pfam" id="PF08170"/>
    </source>
</evidence>
<dbReference type="InterPro" id="IPR055079">
    <property type="entry name" value="POP1_C"/>
</dbReference>
<dbReference type="GO" id="GO:0001682">
    <property type="term" value="P:tRNA 5'-leader removal"/>
    <property type="evidence" value="ECO:0007669"/>
    <property type="project" value="InterPro"/>
</dbReference>
<comment type="caution">
    <text evidence="3">The sequence shown here is derived from an EMBL/GenBank/DDBJ whole genome shotgun (WGS) entry which is preliminary data.</text>
</comment>
<feature type="domain" description="POPLD" evidence="1">
    <location>
        <begin position="271"/>
        <end position="361"/>
    </location>
</feature>
<keyword evidence="4" id="KW-1185">Reference proteome</keyword>
<dbReference type="InterPro" id="IPR012590">
    <property type="entry name" value="POPLD_dom"/>
</dbReference>
<feature type="domain" description="POP1 C-terminal" evidence="2">
    <location>
        <begin position="476"/>
        <end position="526"/>
    </location>
</feature>
<protein>
    <submittedName>
        <fullName evidence="3">7743_t:CDS:1</fullName>
    </submittedName>
</protein>
<organism evidence="3 4">
    <name type="scientific">Funneliformis caledonium</name>
    <dbReference type="NCBI Taxonomy" id="1117310"/>
    <lineage>
        <taxon>Eukaryota</taxon>
        <taxon>Fungi</taxon>
        <taxon>Fungi incertae sedis</taxon>
        <taxon>Mucoromycota</taxon>
        <taxon>Glomeromycotina</taxon>
        <taxon>Glomeromycetes</taxon>
        <taxon>Glomerales</taxon>
        <taxon>Glomeraceae</taxon>
        <taxon>Funneliformis</taxon>
    </lineage>
</organism>
<dbReference type="Pfam" id="PF08170">
    <property type="entry name" value="POPLD"/>
    <property type="match status" value="1"/>
</dbReference>
<sequence>AEHPNEKSIKASYRASEHLSIIHDASYFGWIKVSGISSNIIMLLNSVTDPTLPSVGSESAFEEVLRTLEFAREQLNLSESISIENLQDEFLMFELTGPRSTALLQTVLDLYDDPIDLTKDIDKMSSKPRVNHEAHKTWKALRGLRTSTSLPPSIILGLTVLDPRLQFPKKVPQRSNLMPVESERELQDILVNWPENVAYSELWSDEVRNALYSNKISDGELDKRRSKLLIPGQKLLLQSEDSLIPIFLIKRDGINMSIPSKKTSSPEFVGGWNIIMPANWGMAFWKSFIFAGAWVGGLRERHNHHFESGIPCFPYDFPGTIPYENFSNDLKKITQSEYNKRPPAKRPNFKKLLVDSPFEPPFGQLGINPIESRDSVHDKTMTWLLQGIKNIRLLENVENSSEEFDIELSKQIIQAFNSRGISLESGAVSPDTSKALVHVRVGFLARGLPGPNSIIYKADKIKYDHWVNVLNNRKDDSNSIESENDDAEGVRPSSLPSKADIIGYVTTGQFSFSQGHGFAIGCCSVTIRKITSHICKPATLEILP</sequence>
<dbReference type="AlphaFoldDB" id="A0A9N9D0E5"/>
<dbReference type="Pfam" id="PF22770">
    <property type="entry name" value="POP1_C"/>
    <property type="match status" value="1"/>
</dbReference>
<proteinExistence type="predicted"/>
<dbReference type="Proteomes" id="UP000789570">
    <property type="component" value="Unassembled WGS sequence"/>
</dbReference>
<dbReference type="InterPro" id="IPR039182">
    <property type="entry name" value="Pop1"/>
</dbReference>
<dbReference type="GO" id="GO:0000172">
    <property type="term" value="C:ribonuclease MRP complex"/>
    <property type="evidence" value="ECO:0007669"/>
    <property type="project" value="InterPro"/>
</dbReference>
<accession>A0A9N9D0E5</accession>